<keyword evidence="2" id="KW-1185">Reference proteome</keyword>
<dbReference type="PANTHER" id="PTHR31936:SF2">
    <property type="entry name" value="FLO11 DOMAIN-CONTAINING PROTEIN"/>
    <property type="match status" value="1"/>
</dbReference>
<name>A0A8T0A267_9BILA</name>
<proteinExistence type="predicted"/>
<gene>
    <name evidence="1" type="ORF">Mgra_00001004</name>
</gene>
<feature type="non-terminal residue" evidence="1">
    <location>
        <position position="1"/>
    </location>
</feature>
<comment type="caution">
    <text evidence="1">The sequence shown here is derived from an EMBL/GenBank/DDBJ whole genome shotgun (WGS) entry which is preliminary data.</text>
</comment>
<evidence type="ECO:0000313" key="1">
    <source>
        <dbReference type="EMBL" id="KAF7639680.1"/>
    </source>
</evidence>
<reference evidence="1" key="1">
    <citation type="journal article" date="2020" name="Ecol. Evol.">
        <title>Genome structure and content of the rice root-knot nematode (Meloidogyne graminicola).</title>
        <authorList>
            <person name="Phan N.T."/>
            <person name="Danchin E.G.J."/>
            <person name="Klopp C."/>
            <person name="Perfus-Barbeoch L."/>
            <person name="Kozlowski D.K."/>
            <person name="Koutsovoulos G.D."/>
            <person name="Lopez-Roques C."/>
            <person name="Bouchez O."/>
            <person name="Zahm M."/>
            <person name="Besnard G."/>
            <person name="Bellafiore S."/>
        </authorList>
    </citation>
    <scope>NUCLEOTIDE SEQUENCE</scope>
    <source>
        <strain evidence="1">VN-18</strain>
    </source>
</reference>
<dbReference type="Proteomes" id="UP000605970">
    <property type="component" value="Unassembled WGS sequence"/>
</dbReference>
<protein>
    <submittedName>
        <fullName evidence="1">Uncharacterized protein</fullName>
    </submittedName>
</protein>
<dbReference type="PANTHER" id="PTHR31936">
    <property type="entry name" value="PROTEIN CBG18744"/>
    <property type="match status" value="1"/>
</dbReference>
<dbReference type="EMBL" id="JABEBT010000004">
    <property type="protein sequence ID" value="KAF7639680.1"/>
    <property type="molecule type" value="Genomic_DNA"/>
</dbReference>
<sequence length="272" mass="30572">KALNNNIKINEENLKEIGLKFKSNLSIDLKAILALIDSNDLDGLNEILEESNKGNIKNIKEFVNLMKNKSFGLLNAIKMIYIKLIIIFDNLNENSKNLIKKLFNIIINFFKKDVKNAYNRLNEESKHIIDTMIDDFSTLFPSSFQALFIGIKFVLNVDIQVYINDNIDYITTTTITTNTTTPLPPTTTTIALENCPIQDKWSEWKTTKECVKDCGLCGSKEQKRECLADNGCPCDGPTTQLIPCSNKPCIFGSLSCCSGKPARNDKGQIICN</sequence>
<organism evidence="1 2">
    <name type="scientific">Meloidogyne graminicola</name>
    <dbReference type="NCBI Taxonomy" id="189291"/>
    <lineage>
        <taxon>Eukaryota</taxon>
        <taxon>Metazoa</taxon>
        <taxon>Ecdysozoa</taxon>
        <taxon>Nematoda</taxon>
        <taxon>Chromadorea</taxon>
        <taxon>Rhabditida</taxon>
        <taxon>Tylenchina</taxon>
        <taxon>Tylenchomorpha</taxon>
        <taxon>Tylenchoidea</taxon>
        <taxon>Meloidogynidae</taxon>
        <taxon>Meloidogyninae</taxon>
        <taxon>Meloidogyne</taxon>
    </lineage>
</organism>
<dbReference type="PROSITE" id="PS50092">
    <property type="entry name" value="TSP1"/>
    <property type="match status" value="1"/>
</dbReference>
<dbReference type="InterPro" id="IPR000884">
    <property type="entry name" value="TSP1_rpt"/>
</dbReference>
<evidence type="ECO:0000313" key="2">
    <source>
        <dbReference type="Proteomes" id="UP000605970"/>
    </source>
</evidence>
<accession>A0A8T0A267</accession>
<dbReference type="OrthoDB" id="5876856at2759"/>
<dbReference type="AlphaFoldDB" id="A0A8T0A267"/>